<keyword evidence="1" id="KW-0813">Transport</keyword>
<evidence type="ECO:0000259" key="4">
    <source>
        <dbReference type="Pfam" id="PF14510"/>
    </source>
</evidence>
<feature type="domain" description="ABC transporter" evidence="3">
    <location>
        <begin position="122"/>
        <end position="165"/>
    </location>
</feature>
<dbReference type="PANTHER" id="PTHR19241">
    <property type="entry name" value="ATP-BINDING CASSETTE TRANSPORTER"/>
    <property type="match status" value="1"/>
</dbReference>
<feature type="compositionally biased region" description="Basic and acidic residues" evidence="2">
    <location>
        <begin position="40"/>
        <end position="50"/>
    </location>
</feature>
<organism evidence="5 6">
    <name type="scientific">Penicillium cf. viridicatum</name>
    <dbReference type="NCBI Taxonomy" id="2972119"/>
    <lineage>
        <taxon>Eukaryota</taxon>
        <taxon>Fungi</taxon>
        <taxon>Dikarya</taxon>
        <taxon>Ascomycota</taxon>
        <taxon>Pezizomycotina</taxon>
        <taxon>Eurotiomycetes</taxon>
        <taxon>Eurotiomycetidae</taxon>
        <taxon>Eurotiales</taxon>
        <taxon>Aspergillaceae</taxon>
        <taxon>Penicillium</taxon>
    </lineage>
</organism>
<evidence type="ECO:0000313" key="6">
    <source>
        <dbReference type="Proteomes" id="UP001150942"/>
    </source>
</evidence>
<reference evidence="5" key="2">
    <citation type="journal article" date="2023" name="IMA Fungus">
        <title>Comparative genomic study of the Penicillium genus elucidates a diverse pangenome and 15 lateral gene transfer events.</title>
        <authorList>
            <person name="Petersen C."/>
            <person name="Sorensen T."/>
            <person name="Nielsen M.R."/>
            <person name="Sondergaard T.E."/>
            <person name="Sorensen J.L."/>
            <person name="Fitzpatrick D.A."/>
            <person name="Frisvad J.C."/>
            <person name="Nielsen K.L."/>
        </authorList>
    </citation>
    <scope>NUCLEOTIDE SEQUENCE</scope>
    <source>
        <strain evidence="5">IBT 20477</strain>
    </source>
</reference>
<dbReference type="SUPFAM" id="SSF52540">
    <property type="entry name" value="P-loop containing nucleoside triphosphate hydrolases"/>
    <property type="match status" value="1"/>
</dbReference>
<feature type="domain" description="Pleiotropic ABC efflux transporter N-terminal" evidence="4">
    <location>
        <begin position="39"/>
        <end position="103"/>
    </location>
</feature>
<dbReference type="OrthoDB" id="4357958at2759"/>
<dbReference type="InterPro" id="IPR029481">
    <property type="entry name" value="ABC_trans_N"/>
</dbReference>
<dbReference type="GO" id="GO:0016887">
    <property type="term" value="F:ATP hydrolysis activity"/>
    <property type="evidence" value="ECO:0007669"/>
    <property type="project" value="InterPro"/>
</dbReference>
<accession>A0A9W9MAQ0</accession>
<evidence type="ECO:0000259" key="3">
    <source>
        <dbReference type="Pfam" id="PF00005"/>
    </source>
</evidence>
<comment type="caution">
    <text evidence="5">The sequence shown here is derived from an EMBL/GenBank/DDBJ whole genome shotgun (WGS) entry which is preliminary data.</text>
</comment>
<dbReference type="Pfam" id="PF00005">
    <property type="entry name" value="ABC_tran"/>
    <property type="match status" value="1"/>
</dbReference>
<dbReference type="Proteomes" id="UP001150942">
    <property type="component" value="Unassembled WGS sequence"/>
</dbReference>
<reference evidence="5" key="1">
    <citation type="submission" date="2022-11" db="EMBL/GenBank/DDBJ databases">
        <authorList>
            <person name="Petersen C."/>
        </authorList>
    </citation>
    <scope>NUCLEOTIDE SEQUENCE</scope>
    <source>
        <strain evidence="5">IBT 20477</strain>
    </source>
</reference>
<gene>
    <name evidence="5" type="ORF">N7449_006600</name>
</gene>
<feature type="region of interest" description="Disordered" evidence="2">
    <location>
        <begin position="1"/>
        <end position="59"/>
    </location>
</feature>
<evidence type="ECO:0000256" key="1">
    <source>
        <dbReference type="ARBA" id="ARBA00022448"/>
    </source>
</evidence>
<protein>
    <submittedName>
        <fullName evidence="5">ABC multidrug transporter</fullName>
    </submittedName>
</protein>
<dbReference type="Gene3D" id="3.40.50.300">
    <property type="entry name" value="P-loop containing nucleotide triphosphate hydrolases"/>
    <property type="match status" value="1"/>
</dbReference>
<dbReference type="AlphaFoldDB" id="A0A9W9MAQ0"/>
<evidence type="ECO:0000313" key="5">
    <source>
        <dbReference type="EMBL" id="KAJ5196121.1"/>
    </source>
</evidence>
<dbReference type="InterPro" id="IPR003439">
    <property type="entry name" value="ABC_transporter-like_ATP-bd"/>
</dbReference>
<name>A0A9W9MAQ0_9EURO</name>
<keyword evidence="6" id="KW-1185">Reference proteome</keyword>
<dbReference type="Pfam" id="PF14510">
    <property type="entry name" value="ABC_trans_N"/>
    <property type="match status" value="1"/>
</dbReference>
<dbReference type="EMBL" id="JAPQKQ010000005">
    <property type="protein sequence ID" value="KAJ5196121.1"/>
    <property type="molecule type" value="Genomic_DNA"/>
</dbReference>
<dbReference type="GO" id="GO:0005524">
    <property type="term" value="F:ATP binding"/>
    <property type="evidence" value="ECO:0007669"/>
    <property type="project" value="InterPro"/>
</dbReference>
<dbReference type="InterPro" id="IPR027417">
    <property type="entry name" value="P-loop_NTPase"/>
</dbReference>
<sequence>MEVNRDPEKAMYQTSSLGKPSGRSPSPMADPIVISSAEQSDDKSGQKTDPPDISQWPITPDILQIRQGNETNGGKSKKLGVIWQNLTVKGISSDALYNENVLSQFNPFGKGSKSLPLRTIIDNSSGCVKPGEMLLVLGNPGAGCTTLLSVLSNHRNGFAEITGDVSFGSMTSQEAKQYRG</sequence>
<proteinExistence type="predicted"/>
<evidence type="ECO:0000256" key="2">
    <source>
        <dbReference type="SAM" id="MobiDB-lite"/>
    </source>
</evidence>